<dbReference type="PANTHER" id="PTHR11993:SF45">
    <property type="entry name" value="NADH-QUINONE OXIDOREDUCTASE SUBUNIT C_D"/>
    <property type="match status" value="1"/>
</dbReference>
<dbReference type="InterPro" id="IPR020396">
    <property type="entry name" value="NADH_UbQ_OxRdtase_CS"/>
</dbReference>
<dbReference type="GO" id="GO:0051287">
    <property type="term" value="F:NAD binding"/>
    <property type="evidence" value="ECO:0007669"/>
    <property type="project" value="InterPro"/>
</dbReference>
<keyword evidence="7 14" id="KW-0874">Quinone</keyword>
<name>A0A5C6QP81_9GAMM</name>
<dbReference type="GO" id="GO:0005886">
    <property type="term" value="C:plasma membrane"/>
    <property type="evidence" value="ECO:0007669"/>
    <property type="project" value="UniProtKB-SubCell"/>
</dbReference>
<evidence type="ECO:0000256" key="10">
    <source>
        <dbReference type="ARBA" id="ARBA00023075"/>
    </source>
</evidence>
<evidence type="ECO:0000313" key="17">
    <source>
        <dbReference type="EMBL" id="TWX62131.1"/>
    </source>
</evidence>
<comment type="catalytic activity">
    <reaction evidence="13 14">
        <text>a quinone + NADH + 5 H(+)(in) = a quinol + NAD(+) + 4 H(+)(out)</text>
        <dbReference type="Rhea" id="RHEA:57888"/>
        <dbReference type="ChEBI" id="CHEBI:15378"/>
        <dbReference type="ChEBI" id="CHEBI:24646"/>
        <dbReference type="ChEBI" id="CHEBI:57540"/>
        <dbReference type="ChEBI" id="CHEBI:57945"/>
        <dbReference type="ChEBI" id="CHEBI:132124"/>
    </reaction>
</comment>
<dbReference type="GO" id="GO:0030964">
    <property type="term" value="C:NADH dehydrogenase complex"/>
    <property type="evidence" value="ECO:0007669"/>
    <property type="project" value="InterPro"/>
</dbReference>
<evidence type="ECO:0000256" key="11">
    <source>
        <dbReference type="ARBA" id="ARBA00023136"/>
    </source>
</evidence>
<proteinExistence type="inferred from homology"/>
<dbReference type="Proteomes" id="UP000321525">
    <property type="component" value="Unassembled WGS sequence"/>
</dbReference>
<dbReference type="PROSITE" id="PS00535">
    <property type="entry name" value="COMPLEX1_49K"/>
    <property type="match status" value="1"/>
</dbReference>
<comment type="similarity">
    <text evidence="14">In the N-terminal section; belongs to the complex I 30 kDa subunit family.</text>
</comment>
<dbReference type="GO" id="GO:0008137">
    <property type="term" value="F:NADH dehydrogenase (ubiquinone) activity"/>
    <property type="evidence" value="ECO:0007669"/>
    <property type="project" value="InterPro"/>
</dbReference>
<keyword evidence="5 14" id="KW-1003">Cell membrane</keyword>
<evidence type="ECO:0000313" key="20">
    <source>
        <dbReference type="Proteomes" id="UP000321917"/>
    </source>
</evidence>
<dbReference type="PROSITE" id="PS00542">
    <property type="entry name" value="COMPLEX1_30K"/>
    <property type="match status" value="1"/>
</dbReference>
<dbReference type="InterPro" id="IPR029014">
    <property type="entry name" value="NiFe-Hase_large"/>
</dbReference>
<keyword evidence="6" id="KW-0997">Cell inner membrane</keyword>
<evidence type="ECO:0000256" key="7">
    <source>
        <dbReference type="ARBA" id="ARBA00022719"/>
    </source>
</evidence>
<comment type="subcellular location">
    <subcellularLocation>
        <location evidence="2">Cell inner membrane</location>
        <topology evidence="2">Peripheral membrane protein</topology>
    </subcellularLocation>
    <subcellularLocation>
        <location evidence="14">Cell membrane</location>
        <topology evidence="14">Peripheral membrane protein</topology>
        <orientation evidence="14">Cytoplasmic side</orientation>
    </subcellularLocation>
</comment>
<evidence type="ECO:0000256" key="6">
    <source>
        <dbReference type="ARBA" id="ARBA00022519"/>
    </source>
</evidence>
<keyword evidence="18" id="KW-0560">Oxidoreductase</keyword>
<feature type="domain" description="NADH-quinone oxidoreductase subunit D" evidence="16">
    <location>
        <begin position="342"/>
        <end position="612"/>
    </location>
</feature>
<evidence type="ECO:0000256" key="3">
    <source>
        <dbReference type="ARBA" id="ARBA00010019"/>
    </source>
</evidence>
<evidence type="ECO:0000259" key="15">
    <source>
        <dbReference type="Pfam" id="PF00329"/>
    </source>
</evidence>
<keyword evidence="10 14" id="KW-0830">Ubiquinone</keyword>
<dbReference type="HAMAP" id="MF_01359">
    <property type="entry name" value="NDH1_NuoCD_1"/>
    <property type="match status" value="1"/>
</dbReference>
<keyword evidence="8 14" id="KW-1278">Translocase</keyword>
<dbReference type="InterPro" id="IPR001268">
    <property type="entry name" value="NADH_UbQ_OxRdtase_30kDa_su"/>
</dbReference>
<dbReference type="EC" id="7.1.1.-" evidence="14"/>
<organism evidence="18 20">
    <name type="scientific">Colwellia hornerae</name>
    <dbReference type="NCBI Taxonomy" id="89402"/>
    <lineage>
        <taxon>Bacteria</taxon>
        <taxon>Pseudomonadati</taxon>
        <taxon>Pseudomonadota</taxon>
        <taxon>Gammaproteobacteria</taxon>
        <taxon>Alteromonadales</taxon>
        <taxon>Colwelliaceae</taxon>
        <taxon>Colwellia</taxon>
    </lineage>
</organism>
<dbReference type="HAMAP" id="MF_01358">
    <property type="entry name" value="NDH1_NuoD"/>
    <property type="match status" value="1"/>
</dbReference>
<evidence type="ECO:0000313" key="18">
    <source>
        <dbReference type="EMBL" id="TWX70533.1"/>
    </source>
</evidence>
<dbReference type="PANTHER" id="PTHR11993">
    <property type="entry name" value="NADH-UBIQUINONE OXIDOREDUCTASE 49 KDA SUBUNIT"/>
    <property type="match status" value="1"/>
</dbReference>
<dbReference type="NCBIfam" id="TIGR01962">
    <property type="entry name" value="NuoD"/>
    <property type="match status" value="1"/>
</dbReference>
<keyword evidence="11 14" id="KW-0472">Membrane</keyword>
<evidence type="ECO:0000313" key="19">
    <source>
        <dbReference type="Proteomes" id="UP000321525"/>
    </source>
</evidence>
<gene>
    <name evidence="14 18" type="primary">nuoC</name>
    <name evidence="14" type="synonym">nuoCD</name>
    <name evidence="14" type="synonym">nuoD</name>
    <name evidence="17" type="ORF">ESZ26_03945</name>
    <name evidence="18" type="ORF">ESZ27_03200</name>
</gene>
<dbReference type="SUPFAM" id="SSF56762">
    <property type="entry name" value="HydB/Nqo4-like"/>
    <property type="match status" value="1"/>
</dbReference>
<evidence type="ECO:0000256" key="1">
    <source>
        <dbReference type="ARBA" id="ARBA00002378"/>
    </source>
</evidence>
<dbReference type="InterPro" id="IPR023062">
    <property type="entry name" value="NADH_DH_suCD"/>
</dbReference>
<dbReference type="InterPro" id="IPR014029">
    <property type="entry name" value="NADH_UbQ_OxRdtase_49kDa_CS"/>
</dbReference>
<comment type="similarity">
    <text evidence="3 14">In the C-terminal section; belongs to the complex I 49 kDa subunit family.</text>
</comment>
<dbReference type="NCBIfam" id="NF004739">
    <property type="entry name" value="PRK06075.1"/>
    <property type="match status" value="1"/>
</dbReference>
<dbReference type="InterPro" id="IPR001135">
    <property type="entry name" value="NADH_Q_OxRdtase_suD"/>
</dbReference>
<evidence type="ECO:0000256" key="12">
    <source>
        <dbReference type="ARBA" id="ARBA00023268"/>
    </source>
</evidence>
<reference evidence="18 20" key="1">
    <citation type="submission" date="2019-07" db="EMBL/GenBank/DDBJ databases">
        <title>Genomes of sea-ice associated Colwellia species.</title>
        <authorList>
            <person name="Bowman J.P."/>
        </authorList>
    </citation>
    <scope>NUCLEOTIDE SEQUENCE [LARGE SCALE GENOMIC DNA]</scope>
    <source>
        <strain evidence="17 19">ACAM 607</strain>
        <strain evidence="18 20">IC036</strain>
    </source>
</reference>
<dbReference type="SUPFAM" id="SSF143243">
    <property type="entry name" value="Nqo5-like"/>
    <property type="match status" value="1"/>
</dbReference>
<dbReference type="NCBIfam" id="TIGR01961">
    <property type="entry name" value="NuoC_fam"/>
    <property type="match status" value="1"/>
</dbReference>
<dbReference type="GO" id="GO:0048038">
    <property type="term" value="F:quinone binding"/>
    <property type="evidence" value="ECO:0007669"/>
    <property type="project" value="UniProtKB-KW"/>
</dbReference>
<keyword evidence="9 14" id="KW-0520">NAD</keyword>
<keyword evidence="4 14" id="KW-0813">Transport</keyword>
<dbReference type="GO" id="GO:0022904">
    <property type="term" value="P:respiratory electron transport chain"/>
    <property type="evidence" value="ECO:0007669"/>
    <property type="project" value="UniProtKB-ARBA"/>
</dbReference>
<protein>
    <recommendedName>
        <fullName evidence="14">NADH-quinone oxidoreductase subunit C/D</fullName>
        <ecNumber evidence="14">7.1.1.-</ecNumber>
    </recommendedName>
    <alternativeName>
        <fullName evidence="14">NADH dehydrogenase I subunit C/D</fullName>
    </alternativeName>
    <alternativeName>
        <fullName evidence="14">NDH-1 subunit C/D</fullName>
    </alternativeName>
</protein>
<keyword evidence="12 14" id="KW-0511">Multifunctional enzyme</keyword>
<dbReference type="EMBL" id="VOLQ01000004">
    <property type="protein sequence ID" value="TWX70533.1"/>
    <property type="molecule type" value="Genomic_DNA"/>
</dbReference>
<dbReference type="FunFam" id="1.10.645.10:FF:000001">
    <property type="entry name" value="NADH-quinone oxidoreductase subunit C/D"/>
    <property type="match status" value="1"/>
</dbReference>
<dbReference type="Proteomes" id="UP000321917">
    <property type="component" value="Unassembled WGS sequence"/>
</dbReference>
<dbReference type="Pfam" id="PF00329">
    <property type="entry name" value="Complex1_30kDa"/>
    <property type="match status" value="1"/>
</dbReference>
<feature type="region of interest" description="NADH dehydrogenase I subunit C" evidence="14">
    <location>
        <begin position="1"/>
        <end position="203"/>
    </location>
</feature>
<evidence type="ECO:0000256" key="8">
    <source>
        <dbReference type="ARBA" id="ARBA00022967"/>
    </source>
</evidence>
<evidence type="ECO:0000256" key="14">
    <source>
        <dbReference type="HAMAP-Rule" id="MF_01359"/>
    </source>
</evidence>
<dbReference type="InterPro" id="IPR037232">
    <property type="entry name" value="NADH_quin_OxRdtase_su_C/D-like"/>
</dbReference>
<evidence type="ECO:0000256" key="2">
    <source>
        <dbReference type="ARBA" id="ARBA00004417"/>
    </source>
</evidence>
<sequence length="612" mass="69948">MTEFNIKASKDWQAGLSIAGSDATSLQGKLAQEITAEILAVMPELDLKPVTAVENIVDDICTFWLDKKQLIKLMKVLKNKLVQPFDMCFDLFAIDETTREHKGRQLQDFTVNYHLRSYQRNQDIRIKVALPASDKSLASVCHIWPNANWYEREIWDMFGITFIGHPNLRRILMPDTWQGHPLLKTHPARATEMAPFTLPPDQQDKEQAALQFDPQAWGMKRQDKDNDFMFLNLGPNHPSVHGAFRIVLQMDGEEIIDCVPDIGYHHRGAEKMGERQSWHSYIPYTDRIDYLGGVMNNFPYVMAVEKLAGISVPDRAKVIRIMTSEMFRILSHLLFYGTFAQDIGALSPIFYMFIDREKLFGIIEAFTGARMHPSWFRIGGIAQDLPKGWEVLVRDYVNYLPKRLDEYEKMVMQNSILKNRTIDVGAYSSQEAIEWGITGPGLRATGYSWDLRKQRPYSGYDQFDFEVPLGNKGDCYDRCRVRVEEMRQSIRIIEQCLNNMPAGPYKAEHPQTTPPDKSKTMRDIDSLIPHFINVSWGPVIPAGEVSMCVEATKGIMGYHLVSDGSTMSYRTRIRTPSFAHLQMLPLISKGQMVADLIATLGSVDYVMADVDR</sequence>
<dbReference type="Gene3D" id="3.30.460.80">
    <property type="entry name" value="NADH:ubiquinone oxidoreductase, 30kDa subunit"/>
    <property type="match status" value="1"/>
</dbReference>
<evidence type="ECO:0000259" key="16">
    <source>
        <dbReference type="Pfam" id="PF00346"/>
    </source>
</evidence>
<dbReference type="InterPro" id="IPR022885">
    <property type="entry name" value="NDH1_su_D/H"/>
</dbReference>
<evidence type="ECO:0000256" key="5">
    <source>
        <dbReference type="ARBA" id="ARBA00022475"/>
    </source>
</evidence>
<evidence type="ECO:0000256" key="9">
    <source>
        <dbReference type="ARBA" id="ARBA00023027"/>
    </source>
</evidence>
<comment type="subunit">
    <text evidence="14">NDH-1 is composed of 13 different subunits. Subunits NuoB, CD, E, F, and G constitute the peripheral sector of the complex.</text>
</comment>
<feature type="domain" description="NADH:ubiquinone oxidoreductase 30kDa subunit" evidence="15">
    <location>
        <begin position="64"/>
        <end position="191"/>
    </location>
</feature>
<dbReference type="OrthoDB" id="9801496at2"/>
<dbReference type="AlphaFoldDB" id="A0A5C6QP81"/>
<dbReference type="EMBL" id="VOLR01000004">
    <property type="protein sequence ID" value="TWX62131.1"/>
    <property type="molecule type" value="Genomic_DNA"/>
</dbReference>
<dbReference type="Pfam" id="PF00346">
    <property type="entry name" value="Complex1_49kDa"/>
    <property type="match status" value="1"/>
</dbReference>
<feature type="region of interest" description="NADH dehydrogenase I subunit D" evidence="14">
    <location>
        <begin position="227"/>
        <end position="612"/>
    </location>
</feature>
<dbReference type="RefSeq" id="WP_146798229.1">
    <property type="nucleotide sequence ID" value="NZ_VOLP01000005.1"/>
</dbReference>
<evidence type="ECO:0000256" key="4">
    <source>
        <dbReference type="ARBA" id="ARBA00022448"/>
    </source>
</evidence>
<evidence type="ECO:0000256" key="13">
    <source>
        <dbReference type="ARBA" id="ARBA00047712"/>
    </source>
</evidence>
<accession>A0A5C6QP81</accession>
<dbReference type="GO" id="GO:0050136">
    <property type="term" value="F:NADH dehydrogenase (quinone) (non-electrogenic) activity"/>
    <property type="evidence" value="ECO:0007669"/>
    <property type="project" value="UniProtKB-UniRule"/>
</dbReference>
<comment type="function">
    <text evidence="1 14">NDH-1 shuttles electrons from NADH, via FMN and iron-sulfur (Fe-S) centers, to quinones in the respiratory chain. The immediate electron acceptor for the enzyme in this species is believed to be ubiquinone. Couples the redox reaction to proton translocation (for every two electrons transferred, four hydrogen ions are translocated across the cytoplasmic membrane), and thus conserves the redox energy in a proton gradient.</text>
</comment>
<comment type="caution">
    <text evidence="18">The sequence shown here is derived from an EMBL/GenBank/DDBJ whole genome shotgun (WGS) entry which is preliminary data.</text>
</comment>
<dbReference type="InterPro" id="IPR010218">
    <property type="entry name" value="NADH_DH_suC"/>
</dbReference>
<keyword evidence="19" id="KW-1185">Reference proteome</keyword>
<dbReference type="Gene3D" id="1.10.645.10">
    <property type="entry name" value="Cytochrome-c3 Hydrogenase, chain B"/>
    <property type="match status" value="1"/>
</dbReference>
<dbReference type="NCBIfam" id="NF008728">
    <property type="entry name" value="PRK11742.1"/>
    <property type="match status" value="1"/>
</dbReference>